<dbReference type="GO" id="GO:0046872">
    <property type="term" value="F:metal ion binding"/>
    <property type="evidence" value="ECO:0007669"/>
    <property type="project" value="UniProtKB-KW"/>
</dbReference>
<dbReference type="InterPro" id="IPR004150">
    <property type="entry name" value="NAD_DNA_ligase_OB"/>
</dbReference>
<dbReference type="GO" id="GO:0006281">
    <property type="term" value="P:DNA repair"/>
    <property type="evidence" value="ECO:0007669"/>
    <property type="project" value="UniProtKB-KW"/>
</dbReference>
<evidence type="ECO:0000259" key="12">
    <source>
        <dbReference type="PROSITE" id="PS50172"/>
    </source>
</evidence>
<dbReference type="InterPro" id="IPR001679">
    <property type="entry name" value="DNA_ligase"/>
</dbReference>
<evidence type="ECO:0000256" key="1">
    <source>
        <dbReference type="ARBA" id="ARBA00004067"/>
    </source>
</evidence>
<dbReference type="Pfam" id="PF00533">
    <property type="entry name" value="BRCT"/>
    <property type="match status" value="1"/>
</dbReference>
<name>A0A4Z0V5V5_9BACT</name>
<keyword evidence="11" id="KW-0464">Manganese</keyword>
<keyword evidence="6 11" id="KW-0862">Zinc</keyword>
<dbReference type="Gene3D" id="3.40.50.10190">
    <property type="entry name" value="BRCT domain"/>
    <property type="match status" value="1"/>
</dbReference>
<keyword evidence="4 11" id="KW-0479">Metal-binding</keyword>
<keyword evidence="2 11" id="KW-0436">Ligase</keyword>
<dbReference type="GO" id="GO:0006260">
    <property type="term" value="P:DNA replication"/>
    <property type="evidence" value="ECO:0007669"/>
    <property type="project" value="UniProtKB-KW"/>
</dbReference>
<dbReference type="AlphaFoldDB" id="A0A4Z0V5V5"/>
<dbReference type="Gene3D" id="6.20.10.30">
    <property type="match status" value="1"/>
</dbReference>
<dbReference type="SUPFAM" id="SSF56091">
    <property type="entry name" value="DNA ligase/mRNA capping enzyme, catalytic domain"/>
    <property type="match status" value="1"/>
</dbReference>
<reference evidence="13 14" key="1">
    <citation type="submission" date="2019-02" db="EMBL/GenBank/DDBJ databases">
        <title>Isolation and identification of novel species under the genus Muribaculum.</title>
        <authorList>
            <person name="Miyake S."/>
            <person name="Ding Y."/>
            <person name="Low A."/>
            <person name="Soh M."/>
            <person name="Seedorf H."/>
        </authorList>
    </citation>
    <scope>NUCLEOTIDE SEQUENCE [LARGE SCALE GENOMIC DNA]</scope>
    <source>
        <strain evidence="13 14">TLL-A3</strain>
    </source>
</reference>
<comment type="cofactor">
    <cofactor evidence="11">
        <name>Mg(2+)</name>
        <dbReference type="ChEBI" id="CHEBI:18420"/>
    </cofactor>
    <cofactor evidence="11">
        <name>Mn(2+)</name>
        <dbReference type="ChEBI" id="CHEBI:29035"/>
    </cofactor>
</comment>
<keyword evidence="7 11" id="KW-0460">Magnesium</keyword>
<feature type="binding site" evidence="11">
    <location>
        <position position="411"/>
    </location>
    <ligand>
        <name>Zn(2+)</name>
        <dbReference type="ChEBI" id="CHEBI:29105"/>
    </ligand>
</feature>
<feature type="binding site" evidence="11">
    <location>
        <position position="115"/>
    </location>
    <ligand>
        <name>NAD(+)</name>
        <dbReference type="ChEBI" id="CHEBI:57540"/>
    </ligand>
</feature>
<dbReference type="Gene3D" id="2.40.50.140">
    <property type="entry name" value="Nucleic acid-binding proteins"/>
    <property type="match status" value="1"/>
</dbReference>
<feature type="binding site" evidence="11">
    <location>
        <position position="175"/>
    </location>
    <ligand>
        <name>NAD(+)</name>
        <dbReference type="ChEBI" id="CHEBI:57540"/>
    </ligand>
</feature>
<dbReference type="PROSITE" id="PS50172">
    <property type="entry name" value="BRCT"/>
    <property type="match status" value="1"/>
</dbReference>
<keyword evidence="14" id="KW-1185">Reference proteome</keyword>
<dbReference type="Pfam" id="PF03120">
    <property type="entry name" value="OB_DNA_ligase"/>
    <property type="match status" value="1"/>
</dbReference>
<dbReference type="InterPro" id="IPR013840">
    <property type="entry name" value="DNAligase_N"/>
</dbReference>
<evidence type="ECO:0000256" key="11">
    <source>
        <dbReference type="HAMAP-Rule" id="MF_01588"/>
    </source>
</evidence>
<dbReference type="InterPro" id="IPR010994">
    <property type="entry name" value="RuvA_2-like"/>
</dbReference>
<feature type="domain" description="BRCT" evidence="12">
    <location>
        <begin position="592"/>
        <end position="672"/>
    </location>
</feature>
<evidence type="ECO:0000313" key="14">
    <source>
        <dbReference type="Proteomes" id="UP000297635"/>
    </source>
</evidence>
<feature type="binding site" evidence="11">
    <location>
        <position position="290"/>
    </location>
    <ligand>
        <name>NAD(+)</name>
        <dbReference type="ChEBI" id="CHEBI:57540"/>
    </ligand>
</feature>
<keyword evidence="5 11" id="KW-0227">DNA damage</keyword>
<feature type="binding site" evidence="11">
    <location>
        <position position="408"/>
    </location>
    <ligand>
        <name>Zn(2+)</name>
        <dbReference type="ChEBI" id="CHEBI:29105"/>
    </ligand>
</feature>
<evidence type="ECO:0000313" key="13">
    <source>
        <dbReference type="EMBL" id="TGG36831.1"/>
    </source>
</evidence>
<dbReference type="Pfam" id="PF01653">
    <property type="entry name" value="DNA_ligase_aden"/>
    <property type="match status" value="1"/>
</dbReference>
<comment type="caution">
    <text evidence="13">The sequence shown here is derived from an EMBL/GenBank/DDBJ whole genome shotgun (WGS) entry which is preliminary data.</text>
</comment>
<evidence type="ECO:0000256" key="5">
    <source>
        <dbReference type="ARBA" id="ARBA00022763"/>
    </source>
</evidence>
<proteinExistence type="inferred from homology"/>
<evidence type="ECO:0000256" key="4">
    <source>
        <dbReference type="ARBA" id="ARBA00022723"/>
    </source>
</evidence>
<dbReference type="GeneID" id="82150797"/>
<feature type="binding site" evidence="11">
    <location>
        <position position="432"/>
    </location>
    <ligand>
        <name>Zn(2+)</name>
        <dbReference type="ChEBI" id="CHEBI:29105"/>
    </ligand>
</feature>
<dbReference type="CDD" id="cd17748">
    <property type="entry name" value="BRCT_DNA_ligase_like"/>
    <property type="match status" value="1"/>
</dbReference>
<dbReference type="Gene3D" id="1.10.287.610">
    <property type="entry name" value="Helix hairpin bin"/>
    <property type="match status" value="1"/>
</dbReference>
<evidence type="ECO:0000256" key="6">
    <source>
        <dbReference type="ARBA" id="ARBA00022833"/>
    </source>
</evidence>
<dbReference type="InterPro" id="IPR004149">
    <property type="entry name" value="Znf_DNAligase_C4"/>
</dbReference>
<feature type="binding site" evidence="11">
    <location>
        <begin position="80"/>
        <end position="81"/>
    </location>
    <ligand>
        <name>NAD(+)</name>
        <dbReference type="ChEBI" id="CHEBI:57540"/>
    </ligand>
</feature>
<dbReference type="CDD" id="cd00114">
    <property type="entry name" value="LIGANc"/>
    <property type="match status" value="1"/>
</dbReference>
<dbReference type="Pfam" id="PF14520">
    <property type="entry name" value="HHH_5"/>
    <property type="match status" value="1"/>
</dbReference>
<dbReference type="SMART" id="SM00532">
    <property type="entry name" value="LIGANc"/>
    <property type="match status" value="1"/>
</dbReference>
<dbReference type="Pfam" id="PF12826">
    <property type="entry name" value="HHH_2"/>
    <property type="match status" value="1"/>
</dbReference>
<dbReference type="NCBIfam" id="NF005932">
    <property type="entry name" value="PRK07956.1"/>
    <property type="match status" value="1"/>
</dbReference>
<dbReference type="RefSeq" id="WP_135472540.1">
    <property type="nucleotide sequence ID" value="NZ_CASJDB010000032.1"/>
</dbReference>
<evidence type="ECO:0000256" key="2">
    <source>
        <dbReference type="ARBA" id="ARBA00022598"/>
    </source>
</evidence>
<sequence>MTPSERIKELREQLNRHNRLYYVENAPEIDDRQYDMLMKELEKLEHDNPDLDDPLSPSHRVGSDLSKGFTQVTHSRPMLSLGNTYSLEEVNDWIDRCNDSLGNSGGLLSVPLVGEMKYDGTSISLTYEHGRLVRAVTRGDGEKGDDVTLNVKTIRSIPLVLPTGDWPETFEIRGEIVLPWKEFDRLNEERAFNEEPLFANPRNAAAGTLKMLDSSIVAKRGLDAYFYYLLSDELPVDNHYENMLKAREWGFKVSDVMTLLHSAQEVDDFINRWDIERRNLPVATDGLVFKVNNLRQQLNLGYTAKSPRWAIAYKFAAERAQTRLREVSFEVGRMGVITPVANLDPVLLSGTIVKRASLHNEDIVKNLDIHEHDMLYVEKGGEIIPKITGVDTDAREAGSRPVEFVTHCPDCGTRLIRIPGEAAWLCPNKYGCRPQIIGRLEHFVGRNMMDIEGVGDENCSLLYDAGLVKDIADFYTLTTPALRELDRVGPRTADRILEGVEASKSVTFDRVLYALSIPYVGATLSRKVARAAKNIDAIMSMSREELIAIDDVGPRIADSIIEHFAYQPNRVLVERLREAGVQMSMPEEDTSDHTTILDGKSIVISGVFALHSRDEYKALIEKNGGKNVGSISKKTDYVLAGDNMGPSKLEKAQKLGIPIINESQFLEMIGQA</sequence>
<dbReference type="GO" id="GO:0003677">
    <property type="term" value="F:DNA binding"/>
    <property type="evidence" value="ECO:0007669"/>
    <property type="project" value="InterPro"/>
</dbReference>
<accession>A0A4Z0V5V5</accession>
<keyword evidence="8 11" id="KW-0520">NAD</keyword>
<dbReference type="SUPFAM" id="SSF47781">
    <property type="entry name" value="RuvA domain 2-like"/>
    <property type="match status" value="1"/>
</dbReference>
<dbReference type="Proteomes" id="UP000297635">
    <property type="component" value="Unassembled WGS sequence"/>
</dbReference>
<dbReference type="SMART" id="SM00278">
    <property type="entry name" value="HhH1"/>
    <property type="match status" value="2"/>
</dbReference>
<comment type="similarity">
    <text evidence="11">Belongs to the NAD-dependent DNA ligase family. LigA subfamily.</text>
</comment>
<dbReference type="InterPro" id="IPR013839">
    <property type="entry name" value="DNAligase_adenylation"/>
</dbReference>
<gene>
    <name evidence="11 13" type="primary">ligA</name>
    <name evidence="13" type="ORF">EZ315_13445</name>
</gene>
<feature type="active site" description="N6-AMP-lysine intermediate" evidence="11">
    <location>
        <position position="117"/>
    </location>
</feature>
<comment type="catalytic activity">
    <reaction evidence="10 11">
        <text>NAD(+) + (deoxyribonucleotide)n-3'-hydroxyl + 5'-phospho-(deoxyribonucleotide)m = (deoxyribonucleotide)n+m + AMP + beta-nicotinamide D-nucleotide.</text>
        <dbReference type="EC" id="6.5.1.2"/>
    </reaction>
</comment>
<protein>
    <recommendedName>
        <fullName evidence="11">DNA ligase</fullName>
        <ecNumber evidence="11">6.5.1.2</ecNumber>
    </recommendedName>
    <alternativeName>
        <fullName evidence="11">Polydeoxyribonucleotide synthase [NAD(+)]</fullName>
    </alternativeName>
</protein>
<evidence type="ECO:0000256" key="8">
    <source>
        <dbReference type="ARBA" id="ARBA00023027"/>
    </source>
</evidence>
<dbReference type="InterPro" id="IPR003583">
    <property type="entry name" value="Hlx-hairpin-Hlx_DNA-bd_motif"/>
</dbReference>
<dbReference type="SMART" id="SM00292">
    <property type="entry name" value="BRCT"/>
    <property type="match status" value="1"/>
</dbReference>
<dbReference type="HAMAP" id="MF_01588">
    <property type="entry name" value="DNA_ligase_A"/>
    <property type="match status" value="1"/>
</dbReference>
<evidence type="ECO:0000256" key="3">
    <source>
        <dbReference type="ARBA" id="ARBA00022705"/>
    </source>
</evidence>
<dbReference type="InterPro" id="IPR036420">
    <property type="entry name" value="BRCT_dom_sf"/>
</dbReference>
<dbReference type="Gene3D" id="1.10.150.20">
    <property type="entry name" value="5' to 3' exonuclease, C-terminal subdomain"/>
    <property type="match status" value="2"/>
</dbReference>
<feature type="binding site" evidence="11">
    <location>
        <position position="138"/>
    </location>
    <ligand>
        <name>NAD(+)</name>
        <dbReference type="ChEBI" id="CHEBI:57540"/>
    </ligand>
</feature>
<evidence type="ECO:0000256" key="9">
    <source>
        <dbReference type="ARBA" id="ARBA00023204"/>
    </source>
</evidence>
<dbReference type="Gene3D" id="3.30.470.30">
    <property type="entry name" value="DNA ligase/mRNA capping enzyme"/>
    <property type="match status" value="1"/>
</dbReference>
<dbReference type="EMBL" id="SJSA01000002">
    <property type="protein sequence ID" value="TGG36831.1"/>
    <property type="molecule type" value="Genomic_DNA"/>
</dbReference>
<dbReference type="SUPFAM" id="SSF50249">
    <property type="entry name" value="Nucleic acid-binding proteins"/>
    <property type="match status" value="1"/>
</dbReference>
<keyword evidence="3 11" id="KW-0235">DNA replication</keyword>
<comment type="function">
    <text evidence="1 11">DNA ligase that catalyzes the formation of phosphodiester linkages between 5'-phosphoryl and 3'-hydroxyl groups in double-stranded DNA using NAD as a coenzyme and as the energy source for the reaction. It is essential for DNA replication and repair of damaged DNA.</text>
</comment>
<dbReference type="InterPro" id="IPR041663">
    <property type="entry name" value="DisA/LigA_HHH"/>
</dbReference>
<feature type="binding site" evidence="11">
    <location>
        <position position="426"/>
    </location>
    <ligand>
        <name>Zn(2+)</name>
        <dbReference type="ChEBI" id="CHEBI:29105"/>
    </ligand>
</feature>
<dbReference type="NCBIfam" id="TIGR00575">
    <property type="entry name" value="dnlj"/>
    <property type="match status" value="1"/>
</dbReference>
<dbReference type="SUPFAM" id="SSF52113">
    <property type="entry name" value="BRCT domain"/>
    <property type="match status" value="1"/>
</dbReference>
<dbReference type="Pfam" id="PF03119">
    <property type="entry name" value="DNA_ligase_ZBD"/>
    <property type="match status" value="1"/>
</dbReference>
<organism evidence="13 14">
    <name type="scientific">Duncaniella freteri</name>
    <dbReference type="NCBI Taxonomy" id="2530391"/>
    <lineage>
        <taxon>Bacteria</taxon>
        <taxon>Pseudomonadati</taxon>
        <taxon>Bacteroidota</taxon>
        <taxon>Bacteroidia</taxon>
        <taxon>Bacteroidales</taxon>
        <taxon>Muribaculaceae</taxon>
        <taxon>Duncaniella</taxon>
    </lineage>
</organism>
<dbReference type="InterPro" id="IPR001357">
    <property type="entry name" value="BRCT_dom"/>
</dbReference>
<feature type="binding site" evidence="11">
    <location>
        <position position="314"/>
    </location>
    <ligand>
        <name>NAD(+)</name>
        <dbReference type="ChEBI" id="CHEBI:57540"/>
    </ligand>
</feature>
<dbReference type="GO" id="GO:0003911">
    <property type="term" value="F:DNA ligase (NAD+) activity"/>
    <property type="evidence" value="ECO:0007669"/>
    <property type="project" value="UniProtKB-UniRule"/>
</dbReference>
<keyword evidence="9 11" id="KW-0234">DNA repair</keyword>
<feature type="binding site" evidence="11">
    <location>
        <begin position="31"/>
        <end position="35"/>
    </location>
    <ligand>
        <name>NAD(+)</name>
        <dbReference type="ChEBI" id="CHEBI:57540"/>
    </ligand>
</feature>
<dbReference type="EC" id="6.5.1.2" evidence="11"/>
<evidence type="ECO:0000256" key="10">
    <source>
        <dbReference type="ARBA" id="ARBA00034005"/>
    </source>
</evidence>
<dbReference type="InterPro" id="IPR012340">
    <property type="entry name" value="NA-bd_OB-fold"/>
</dbReference>
<dbReference type="FunFam" id="3.30.470.30:FF:000001">
    <property type="entry name" value="DNA ligase"/>
    <property type="match status" value="1"/>
</dbReference>
<dbReference type="PIRSF" id="PIRSF001604">
    <property type="entry name" value="LigA"/>
    <property type="match status" value="1"/>
</dbReference>
<evidence type="ECO:0000256" key="7">
    <source>
        <dbReference type="ARBA" id="ARBA00022842"/>
    </source>
</evidence>